<accession>A0AA96M5H4</accession>
<evidence type="ECO:0000313" key="2">
    <source>
        <dbReference type="EMBL" id="WNS39076.1"/>
    </source>
</evidence>
<dbReference type="Proteomes" id="UP001577381">
    <property type="component" value="Unassembled WGS sequence"/>
</dbReference>
<dbReference type="EMBL" id="CP135253">
    <property type="protein sequence ID" value="WNS39076.1"/>
    <property type="molecule type" value="Genomic_DNA"/>
</dbReference>
<dbReference type="InterPro" id="IPR032568">
    <property type="entry name" value="DUF4926"/>
</dbReference>
<dbReference type="EMBL" id="JBHGSI010000001">
    <property type="protein sequence ID" value="MFB4718643.1"/>
    <property type="molecule type" value="Genomic_DNA"/>
</dbReference>
<keyword evidence="3" id="KW-1185">Reference proteome</keyword>
<proteinExistence type="predicted"/>
<name>A0AA96M5H4_9ENTR</name>
<reference evidence="1 3" key="2">
    <citation type="submission" date="2024-09" db="EMBL/GenBank/DDBJ databases">
        <title>Molecular characterization of Carbapenemase-producing Enterobacter cloacae Complex from Infections in Argentina.</title>
        <authorList>
            <person name="De Mendieta J.M."/>
            <person name="Gomez S."/>
        </authorList>
    </citation>
    <scope>NUCLEOTIDE SEQUENCE [LARGE SCALE GENOMIC DNA]</scope>
    <source>
        <strain evidence="1 3">M23267</strain>
    </source>
</reference>
<dbReference type="KEGG" id="echu:RQP59_05790"/>
<gene>
    <name evidence="1" type="ORF">ACE3KR_07075</name>
    <name evidence="2" type="ORF">RQP59_05790</name>
</gene>
<reference evidence="2" key="1">
    <citation type="submission" date="2023-09" db="EMBL/GenBank/DDBJ databases">
        <title>Coexistence of blaNDM-1 and blaKPC-2 in Enterobacter chuandaensis.</title>
        <authorList>
            <person name="Chen R."/>
        </authorList>
    </citation>
    <scope>NUCLEOTIDE SEQUENCE</scope>
    <source>
        <strain evidence="2">FAHZZU5885</strain>
    </source>
</reference>
<dbReference type="Pfam" id="PF16277">
    <property type="entry name" value="DUF4926"/>
    <property type="match status" value="1"/>
</dbReference>
<dbReference type="RefSeq" id="WP_265194334.1">
    <property type="nucleotide sequence ID" value="NZ_CP135253.1"/>
</dbReference>
<protein>
    <submittedName>
        <fullName evidence="2">DUF4926 domain-containing protein</fullName>
    </submittedName>
</protein>
<dbReference type="AlphaFoldDB" id="A0AA96M5H4"/>
<evidence type="ECO:0000313" key="3">
    <source>
        <dbReference type="Proteomes" id="UP001577381"/>
    </source>
</evidence>
<evidence type="ECO:0000313" key="1">
    <source>
        <dbReference type="EMBL" id="MFB4718643.1"/>
    </source>
</evidence>
<organism evidence="2">
    <name type="scientific">Enterobacter chuandaensis</name>
    <dbReference type="NCBI Taxonomy" id="2497875"/>
    <lineage>
        <taxon>Bacteria</taxon>
        <taxon>Pseudomonadati</taxon>
        <taxon>Pseudomonadota</taxon>
        <taxon>Gammaproteobacteria</taxon>
        <taxon>Enterobacterales</taxon>
        <taxon>Enterobacteriaceae</taxon>
        <taxon>Enterobacter</taxon>
        <taxon>Enterobacter cloacae complex</taxon>
    </lineage>
</organism>
<sequence length="68" mass="7769">MRREEFEVVVLAEDLPDEGLTKGMVGAIVFIHEKPYLAYMVEFVDDEGRTIAMPDLLPEQVTDYIPPE</sequence>